<evidence type="ECO:0000313" key="2">
    <source>
        <dbReference type="EMBL" id="QHT91390.1"/>
    </source>
</evidence>
<proteinExistence type="predicted"/>
<dbReference type="InterPro" id="IPR011604">
    <property type="entry name" value="PDDEXK-like_dom_sf"/>
</dbReference>
<accession>A0A6C0IFG0</accession>
<dbReference type="AlphaFoldDB" id="A0A6C0IFG0"/>
<name>A0A6C0IFG0_9ZZZZ</name>
<feature type="domain" description="PD-(D/E)XK endonuclease-like" evidence="1">
    <location>
        <begin position="97"/>
        <end position="250"/>
    </location>
</feature>
<reference evidence="2" key="1">
    <citation type="journal article" date="2020" name="Nature">
        <title>Giant virus diversity and host interactions through global metagenomics.</title>
        <authorList>
            <person name="Schulz F."/>
            <person name="Roux S."/>
            <person name="Paez-Espino D."/>
            <person name="Jungbluth S."/>
            <person name="Walsh D.A."/>
            <person name="Denef V.J."/>
            <person name="McMahon K.D."/>
            <person name="Konstantinidis K.T."/>
            <person name="Eloe-Fadrosh E.A."/>
            <person name="Kyrpides N.C."/>
            <person name="Woyke T."/>
        </authorList>
    </citation>
    <scope>NUCLEOTIDE SEQUENCE</scope>
    <source>
        <strain evidence="2">GVMAG-M-3300023184-77</strain>
    </source>
</reference>
<dbReference type="Pfam" id="PF12705">
    <property type="entry name" value="PDDEXK_1"/>
    <property type="match status" value="1"/>
</dbReference>
<dbReference type="EMBL" id="MN740165">
    <property type="protein sequence ID" value="QHT91390.1"/>
    <property type="molecule type" value="Genomic_DNA"/>
</dbReference>
<sequence>MKMSGPKAWQKLTFTNKHPRDDNLVFHEPTHTYFIAGSSKGVISCTKFLHEFFPHFDADATIRKMMKSKNWLTSVWNTPGVTPEKIKKEWSSKGEEASTAGTAMHLAIEQFLHGSPEEINPATYDTIEWKYFMNFWNKVKDDLVPYRSEWEVWMDEFKLCGSIDMVFYRKSDNSYVIYDWKRSKEIKTSNDFASGYGPVSHLPDSNYWHYTLQLNVYKYFLQTHYGLRISDMYLVILHPDNKNYREIRLNHLDEEVLGMLECRKRAIDMKVKEAIVLPQKECDILDE</sequence>
<organism evidence="2">
    <name type="scientific">viral metagenome</name>
    <dbReference type="NCBI Taxonomy" id="1070528"/>
    <lineage>
        <taxon>unclassified sequences</taxon>
        <taxon>metagenomes</taxon>
        <taxon>organismal metagenomes</taxon>
    </lineage>
</organism>
<evidence type="ECO:0000259" key="1">
    <source>
        <dbReference type="Pfam" id="PF12705"/>
    </source>
</evidence>
<protein>
    <recommendedName>
        <fullName evidence="1">PD-(D/E)XK endonuclease-like domain-containing protein</fullName>
    </recommendedName>
</protein>
<dbReference type="InterPro" id="IPR038726">
    <property type="entry name" value="PDDEXK_AddAB-type"/>
</dbReference>
<dbReference type="Gene3D" id="3.90.320.10">
    <property type="match status" value="1"/>
</dbReference>